<dbReference type="Gene3D" id="1.10.10.2690">
    <property type="match status" value="1"/>
</dbReference>
<evidence type="ECO:0000313" key="3">
    <source>
        <dbReference type="EMBL" id="WHP85866.1"/>
    </source>
</evidence>
<proteinExistence type="predicted"/>
<keyword evidence="3" id="KW-0614">Plasmid</keyword>
<evidence type="ECO:0000313" key="4">
    <source>
        <dbReference type="Proteomes" id="UP001238370"/>
    </source>
</evidence>
<accession>A0ABY8SJI0</accession>
<name>A0ABY8SJI0_9GAMM</name>
<evidence type="ECO:0000256" key="1">
    <source>
        <dbReference type="ARBA" id="ARBA00023015"/>
    </source>
</evidence>
<dbReference type="EMBL" id="CP094303">
    <property type="protein sequence ID" value="WHP85866.1"/>
    <property type="molecule type" value="Genomic_DNA"/>
</dbReference>
<keyword evidence="1" id="KW-0805">Transcription regulation</keyword>
<dbReference type="InterPro" id="IPR053721">
    <property type="entry name" value="Fimbrial_Adhesin_Reg"/>
</dbReference>
<dbReference type="Pfam" id="PF03333">
    <property type="entry name" value="PapB"/>
    <property type="match status" value="1"/>
</dbReference>
<evidence type="ECO:0000256" key="2">
    <source>
        <dbReference type="ARBA" id="ARBA00023163"/>
    </source>
</evidence>
<dbReference type="InterPro" id="IPR004356">
    <property type="entry name" value="Adhesin_operon_reg_prot"/>
</dbReference>
<keyword evidence="2" id="KW-0804">Transcription</keyword>
<keyword evidence="4" id="KW-1185">Reference proteome</keyword>
<sequence>MQESSSFFINKDKAALIPGEISEPHFWLLIELSPIRSEKVVRALMDFLVLGYTRGEACEKYKVSLSYFSVSLKRLTHVNKIVGQMTSYYLFEH</sequence>
<dbReference type="Proteomes" id="UP001238370">
    <property type="component" value="Plasmid unnamed7"/>
</dbReference>
<reference evidence="3 4" key="1">
    <citation type="submission" date="2022-03" db="EMBL/GenBank/DDBJ databases">
        <title>Survey of Intraspecific Variation of Edwardsiella anguillarum Isolates from Non-Anguillid Fish Host Originating from Varied Geographic Locations.</title>
        <authorList>
            <person name="Armwood A.R."/>
            <person name="Woodyard E."/>
            <person name="Waldbieser G.C."/>
            <person name="Camus A.C."/>
            <person name="Divya D."/>
            <person name="Tekedar H."/>
            <person name="Soto E."/>
            <person name="Stein C."/>
            <person name="Ucko M."/>
            <person name="Ware C."/>
            <person name="Griffin M.J."/>
        </authorList>
    </citation>
    <scope>NUCLEOTIDE SEQUENCE [LARGE SCALE GENOMIC DNA]</scope>
    <source>
        <strain evidence="3 4">R18-35-2</strain>
        <plasmid evidence="3 4">unnamed7</plasmid>
    </source>
</reference>
<gene>
    <name evidence="3" type="ORF">MQ095_20075</name>
</gene>
<dbReference type="PRINTS" id="PR01554">
    <property type="entry name" value="FIMREGULATRY"/>
</dbReference>
<dbReference type="RefSeq" id="WP_283292340.1">
    <property type="nucleotide sequence ID" value="NZ_CP094303.1"/>
</dbReference>
<geneLocation type="plasmid" evidence="3 4">
    <name>unnamed7</name>
</geneLocation>
<organism evidence="3 4">
    <name type="scientific">Edwardsiella anguillarum</name>
    <dbReference type="NCBI Taxonomy" id="1821960"/>
    <lineage>
        <taxon>Bacteria</taxon>
        <taxon>Pseudomonadati</taxon>
        <taxon>Pseudomonadota</taxon>
        <taxon>Gammaproteobacteria</taxon>
        <taxon>Enterobacterales</taxon>
        <taxon>Hafniaceae</taxon>
        <taxon>Edwardsiella</taxon>
    </lineage>
</organism>
<protein>
    <submittedName>
        <fullName evidence="3">Adhesin biosynthesis transcription regulatory family protein</fullName>
    </submittedName>
</protein>